<sequence>MDAGEKGRVETVFVFNIPFSMHWKGLWVLFGYYGDVVDAFIPSKRCRNCKRFRFVRLSNVRDAQRAIIRLNGFSLLGNRIGVKMANYNGRRKSWRFGSEQKAKEQYAETVRNVKWEERFDNIVSGDMESENRKVQGHVEEELLWNLQK</sequence>
<accession>A0A9D3ZGY4</accession>
<dbReference type="EMBL" id="JAIQCV010000013">
    <property type="protein sequence ID" value="KAH1033007.1"/>
    <property type="molecule type" value="Genomic_DNA"/>
</dbReference>
<name>A0A9D3ZGY4_9ROSI</name>
<keyword evidence="3" id="KW-0508">mRNA splicing</keyword>
<comment type="caution">
    <text evidence="6">The sequence shown here is derived from an EMBL/GenBank/DDBJ whole genome shotgun (WGS) entry which is preliminary data.</text>
</comment>
<dbReference type="SMART" id="SM00360">
    <property type="entry name" value="RRM"/>
    <property type="match status" value="1"/>
</dbReference>
<keyword evidence="4" id="KW-0694">RNA-binding</keyword>
<dbReference type="Gene3D" id="3.30.70.330">
    <property type="match status" value="1"/>
</dbReference>
<evidence type="ECO:0000256" key="1">
    <source>
        <dbReference type="ARBA" id="ARBA00022664"/>
    </source>
</evidence>
<reference evidence="6 7" key="1">
    <citation type="journal article" date="2021" name="Plant Biotechnol. J.">
        <title>Multi-omics assisted identification of the key and species-specific regulatory components of drought-tolerant mechanisms in Gossypium stocksii.</title>
        <authorList>
            <person name="Yu D."/>
            <person name="Ke L."/>
            <person name="Zhang D."/>
            <person name="Wu Y."/>
            <person name="Sun Y."/>
            <person name="Mei J."/>
            <person name="Sun J."/>
            <person name="Sun Y."/>
        </authorList>
    </citation>
    <scope>NUCLEOTIDE SEQUENCE [LARGE SCALE GENOMIC DNA]</scope>
    <source>
        <strain evidence="7">cv. E1</strain>
        <tissue evidence="6">Leaf</tissue>
    </source>
</reference>
<proteinExistence type="predicted"/>
<evidence type="ECO:0000256" key="3">
    <source>
        <dbReference type="ARBA" id="ARBA00023187"/>
    </source>
</evidence>
<dbReference type="AlphaFoldDB" id="A0A9D3ZGY4"/>
<dbReference type="InterPro" id="IPR012677">
    <property type="entry name" value="Nucleotide-bd_a/b_plait_sf"/>
</dbReference>
<keyword evidence="2" id="KW-0747">Spliceosome</keyword>
<keyword evidence="1" id="KW-0507">mRNA processing</keyword>
<gene>
    <name evidence="6" type="ORF">J1N35_045181</name>
</gene>
<evidence type="ECO:0000256" key="4">
    <source>
        <dbReference type="PROSITE-ProRule" id="PRU00176"/>
    </source>
</evidence>
<evidence type="ECO:0000313" key="7">
    <source>
        <dbReference type="Proteomes" id="UP000828251"/>
    </source>
</evidence>
<feature type="domain" description="RRM" evidence="5">
    <location>
        <begin position="10"/>
        <end position="87"/>
    </location>
</feature>
<dbReference type="PANTHER" id="PTHR23147">
    <property type="entry name" value="SERINE/ARGININE RICH SPLICING FACTOR"/>
    <property type="match status" value="1"/>
</dbReference>
<evidence type="ECO:0000256" key="2">
    <source>
        <dbReference type="ARBA" id="ARBA00022728"/>
    </source>
</evidence>
<dbReference type="InterPro" id="IPR000504">
    <property type="entry name" value="RRM_dom"/>
</dbReference>
<dbReference type="Pfam" id="PF00076">
    <property type="entry name" value="RRM_1"/>
    <property type="match status" value="1"/>
</dbReference>
<dbReference type="CDD" id="cd00590">
    <property type="entry name" value="RRM_SF"/>
    <property type="match status" value="1"/>
</dbReference>
<organism evidence="6 7">
    <name type="scientific">Gossypium stocksii</name>
    <dbReference type="NCBI Taxonomy" id="47602"/>
    <lineage>
        <taxon>Eukaryota</taxon>
        <taxon>Viridiplantae</taxon>
        <taxon>Streptophyta</taxon>
        <taxon>Embryophyta</taxon>
        <taxon>Tracheophyta</taxon>
        <taxon>Spermatophyta</taxon>
        <taxon>Magnoliopsida</taxon>
        <taxon>eudicotyledons</taxon>
        <taxon>Gunneridae</taxon>
        <taxon>Pentapetalae</taxon>
        <taxon>rosids</taxon>
        <taxon>malvids</taxon>
        <taxon>Malvales</taxon>
        <taxon>Malvaceae</taxon>
        <taxon>Malvoideae</taxon>
        <taxon>Gossypium</taxon>
    </lineage>
</organism>
<dbReference type="GO" id="GO:0005681">
    <property type="term" value="C:spliceosomal complex"/>
    <property type="evidence" value="ECO:0007669"/>
    <property type="project" value="UniProtKB-KW"/>
</dbReference>
<evidence type="ECO:0000313" key="6">
    <source>
        <dbReference type="EMBL" id="KAH1033007.1"/>
    </source>
</evidence>
<protein>
    <recommendedName>
        <fullName evidence="5">RRM domain-containing protein</fullName>
    </recommendedName>
</protein>
<dbReference type="InterPro" id="IPR050907">
    <property type="entry name" value="SRSF"/>
</dbReference>
<dbReference type="GO" id="GO:0008380">
    <property type="term" value="P:RNA splicing"/>
    <property type="evidence" value="ECO:0007669"/>
    <property type="project" value="UniProtKB-KW"/>
</dbReference>
<dbReference type="SUPFAM" id="SSF54928">
    <property type="entry name" value="RNA-binding domain, RBD"/>
    <property type="match status" value="1"/>
</dbReference>
<dbReference type="GO" id="GO:0003723">
    <property type="term" value="F:RNA binding"/>
    <property type="evidence" value="ECO:0007669"/>
    <property type="project" value="UniProtKB-UniRule"/>
</dbReference>
<evidence type="ECO:0000259" key="5">
    <source>
        <dbReference type="PROSITE" id="PS50102"/>
    </source>
</evidence>
<dbReference type="InterPro" id="IPR035979">
    <property type="entry name" value="RBD_domain_sf"/>
</dbReference>
<dbReference type="GO" id="GO:0006397">
    <property type="term" value="P:mRNA processing"/>
    <property type="evidence" value="ECO:0007669"/>
    <property type="project" value="UniProtKB-KW"/>
</dbReference>
<dbReference type="Proteomes" id="UP000828251">
    <property type="component" value="Unassembled WGS sequence"/>
</dbReference>
<keyword evidence="7" id="KW-1185">Reference proteome</keyword>
<dbReference type="PROSITE" id="PS50102">
    <property type="entry name" value="RRM"/>
    <property type="match status" value="1"/>
</dbReference>